<feature type="transmembrane region" description="Helical" evidence="1">
    <location>
        <begin position="53"/>
        <end position="71"/>
    </location>
</feature>
<proteinExistence type="predicted"/>
<keyword evidence="1" id="KW-0472">Membrane</keyword>
<accession>A0A1M7N752</accession>
<feature type="transmembrane region" description="Helical" evidence="1">
    <location>
        <begin position="92"/>
        <end position="115"/>
    </location>
</feature>
<reference evidence="2 3" key="1">
    <citation type="submission" date="2016-11" db="EMBL/GenBank/DDBJ databases">
        <authorList>
            <person name="Jaros S."/>
            <person name="Januszkiewicz K."/>
            <person name="Wedrychowicz H."/>
        </authorList>
    </citation>
    <scope>NUCLEOTIDE SEQUENCE [LARGE SCALE GENOMIC DNA]</scope>
    <source>
        <strain evidence="2 3">LMG 26898</strain>
    </source>
</reference>
<dbReference type="EMBL" id="FRDA01000005">
    <property type="protein sequence ID" value="SHM99319.1"/>
    <property type="molecule type" value="Genomic_DNA"/>
</dbReference>
<evidence type="ECO:0000313" key="2">
    <source>
        <dbReference type="EMBL" id="SHM99319.1"/>
    </source>
</evidence>
<feature type="transmembrane region" description="Helical" evidence="1">
    <location>
        <begin position="9"/>
        <end position="33"/>
    </location>
</feature>
<keyword evidence="1" id="KW-1133">Transmembrane helix</keyword>
<name>A0A1M7N752_9PSED</name>
<dbReference type="Proteomes" id="UP000183983">
    <property type="component" value="Unassembled WGS sequence"/>
</dbReference>
<protein>
    <submittedName>
        <fullName evidence="2">MFS transporter, DHA2 family, multidrug resistance protein</fullName>
    </submittedName>
</protein>
<dbReference type="InterPro" id="IPR036259">
    <property type="entry name" value="MFS_trans_sf"/>
</dbReference>
<dbReference type="AlphaFoldDB" id="A0A1M7N752"/>
<dbReference type="STRING" id="1190415.SAMN05216593_105243"/>
<dbReference type="SUPFAM" id="SSF103473">
    <property type="entry name" value="MFS general substrate transporter"/>
    <property type="match status" value="1"/>
</dbReference>
<organism evidence="2 3">
    <name type="scientific">Pseudomonas asturiensis</name>
    <dbReference type="NCBI Taxonomy" id="1190415"/>
    <lineage>
        <taxon>Bacteria</taxon>
        <taxon>Pseudomonadati</taxon>
        <taxon>Pseudomonadota</taxon>
        <taxon>Gammaproteobacteria</taxon>
        <taxon>Pseudomonadales</taxon>
        <taxon>Pseudomonadaceae</taxon>
        <taxon>Pseudomonas</taxon>
    </lineage>
</organism>
<evidence type="ECO:0000256" key="1">
    <source>
        <dbReference type="SAM" id="Phobius"/>
    </source>
</evidence>
<gene>
    <name evidence="2" type="ORF">SAMN05216593_105243</name>
</gene>
<sequence length="135" mass="13816">MPGKAVNRWWVLLSVMMAFLPIVLDMTILHVAVPSLTLALQASGTQVLWIIDIYPLLMASLLIPMGTLAAARSIGETMIAANALGGDKAQQLMAAGQAAFSASHGLVLLGAAGLIGVMSGAGNVMGDQSSEGASR</sequence>
<evidence type="ECO:0000313" key="3">
    <source>
        <dbReference type="Proteomes" id="UP000183983"/>
    </source>
</evidence>
<keyword evidence="1" id="KW-0812">Transmembrane</keyword>